<keyword evidence="3" id="KW-1185">Reference proteome</keyword>
<dbReference type="Gene3D" id="2.60.40.10">
    <property type="entry name" value="Immunoglobulins"/>
    <property type="match status" value="4"/>
</dbReference>
<dbReference type="InterPro" id="IPR035986">
    <property type="entry name" value="PKD_dom_sf"/>
</dbReference>
<dbReference type="EMBL" id="JAAEAA010000037">
    <property type="protein sequence ID" value="NDK57722.1"/>
    <property type="molecule type" value="Genomic_DNA"/>
</dbReference>
<dbReference type="AlphaFoldDB" id="A0A6B2HCD9"/>
<gene>
    <name evidence="2" type="ORF">GWO68_17485</name>
</gene>
<dbReference type="CDD" id="cd00146">
    <property type="entry name" value="PKD"/>
    <property type="match status" value="1"/>
</dbReference>
<name>A0A6B2HCD9_9BACT</name>
<accession>A0A6B2HCD9</accession>
<evidence type="ECO:0000259" key="1">
    <source>
        <dbReference type="PROSITE" id="PS50835"/>
    </source>
</evidence>
<sequence length="1254" mass="130947">MKINIMRDFDYCTTSRAKRALLNHLQKLWLYFLVVATPFAAQANYVSIAKTTTLETRLSTSMQSVRATLWNAMGMPNTVLSGKALYGGGDFSLDFVAAEPYSYNHSTGGGAFDDRTVGTDIVESLEGGDFSCGDIVTFFTKVKVDAGATGAQTIGLDYSFLADATGQSGVALADIMYVGVNYGAVSGGDGAGGTDAGISDDGGSVATLSGEHITGDGTLFNDNDLVGTVTVTDLEAGETVVVRVDVLIACDPGSSPTGNLQGAITAGLVIDPEDDNISVGNQTVPFKNVNKIQFPDCVLPAAGPVCAGATTTHTATSDVAAATYTWTISGTSSGAAFAGGGTTKTTTAAAGVLSSSVDVVAGGEGSYTLSVVISKRGYGDQSCNTVVVVNPNPVVYMLTGDDYCAGDAALGSLTLSDSEMDVMYQLKNAANVDVQAAKTGSGEALIWTGIAAGTGYYVVATGAAPSNCHTQTAPASVTENPLPNADAGTNKELTCTTTSINLSGSSTTAGVTYSWMASNGGHIVSGADSATPLVDAAGTYTLTVTNPATGCVNTDVVEVTRNANLPDINVHTNGLPVLRCDNTSVTLLGYSSIAGVTYSWTGPNGFTSTEQNPTITVAGTYTLTVTNPVNGCVASASIDISDQTQAPGANAGPDKELNCSITSVILEGSSESTHELSYQWYTLAGNIIPPTTEESITVDAPGTYVLRVTDILTSCFSTDTVEVTQDNTLPNVGILSKYNPRYDCEPIDTLIAVTSTKDAFLLWAGPGGFTSDEDTIVVTVEGEYSLTVRNPENGCSAMAKATVFFTKPAIADAGPDKVITCAATTVMLDGGFATDKSGLVVWEARDGGHIVSGRYELNPVVDAAGTYVLHVRGYINSCSTTDTVRVTSDFTKPNITAQGGTLDCDTGTLQLMGASTTEGVSYSWTGPDGYSTNEQNPIVSVAGEYTLTVTASSNGCSSTMAVMVLAQPTVPQPEIVCYEINFDTDEHGLITSTTTEAGVVDIFGRKRNPDGSIADENHAAIFDSQAPTGDDDDLYTTDWGNVLIINQDLGDEPNDNQWGGALIVDFSAFGPVTMTSLKALDIDSYEDWSWVYLYDGDGNELYKVQLQPLGDNSKQTVDLGNTKGVMWMKVELDGTGVEYVGSGAIDDIRFCIETEGEDPCVRTAPATEILATAFPMPFADRTTVEFTSNADQKYTVQLFDSRGRMVKELKVGTARAGEIISVEVDGRDLPNGMYIAHIVGESGVKKSIKLINRK</sequence>
<reference evidence="2 3" key="1">
    <citation type="submission" date="2020-01" db="EMBL/GenBank/DDBJ databases">
        <authorList>
            <person name="Kim M.K."/>
        </authorList>
    </citation>
    <scope>NUCLEOTIDE SEQUENCE [LARGE SCALE GENOMIC DNA]</scope>
    <source>
        <strain evidence="2 3">BT213</strain>
    </source>
</reference>
<feature type="domain" description="Ig-like" evidence="1">
    <location>
        <begin position="613"/>
        <end position="724"/>
    </location>
</feature>
<proteinExistence type="predicted"/>
<feature type="domain" description="Ig-like" evidence="1">
    <location>
        <begin position="474"/>
        <end position="560"/>
    </location>
</feature>
<evidence type="ECO:0000313" key="2">
    <source>
        <dbReference type="EMBL" id="NDK57722.1"/>
    </source>
</evidence>
<organism evidence="2 3">
    <name type="scientific">Pontibacter fetidus</name>
    <dbReference type="NCBI Taxonomy" id="2700082"/>
    <lineage>
        <taxon>Bacteria</taxon>
        <taxon>Pseudomonadati</taxon>
        <taxon>Bacteroidota</taxon>
        <taxon>Cytophagia</taxon>
        <taxon>Cytophagales</taxon>
        <taxon>Hymenobacteraceae</taxon>
        <taxon>Pontibacter</taxon>
    </lineage>
</organism>
<protein>
    <submittedName>
        <fullName evidence="2">T9SS type A sorting domain-containing protein</fullName>
    </submittedName>
</protein>
<dbReference type="NCBIfam" id="TIGR04183">
    <property type="entry name" value="Por_Secre_tail"/>
    <property type="match status" value="1"/>
</dbReference>
<dbReference type="InterPro" id="IPR026444">
    <property type="entry name" value="Secre_tail"/>
</dbReference>
<evidence type="ECO:0000313" key="3">
    <source>
        <dbReference type="Proteomes" id="UP000478546"/>
    </source>
</evidence>
<comment type="caution">
    <text evidence="2">The sequence shown here is derived from an EMBL/GenBank/DDBJ whole genome shotgun (WGS) entry which is preliminary data.</text>
</comment>
<dbReference type="Proteomes" id="UP000478546">
    <property type="component" value="Unassembled WGS sequence"/>
</dbReference>
<dbReference type="RefSeq" id="WP_162347781.1">
    <property type="nucleotide sequence ID" value="NZ_JAAEAA010000037.1"/>
</dbReference>
<dbReference type="PROSITE" id="PS50835">
    <property type="entry name" value="IG_LIKE"/>
    <property type="match status" value="2"/>
</dbReference>
<dbReference type="InterPro" id="IPR007110">
    <property type="entry name" value="Ig-like_dom"/>
</dbReference>
<dbReference type="SUPFAM" id="SSF49299">
    <property type="entry name" value="PKD domain"/>
    <property type="match status" value="2"/>
</dbReference>
<dbReference type="InterPro" id="IPR013783">
    <property type="entry name" value="Ig-like_fold"/>
</dbReference>